<dbReference type="PANTHER" id="PTHR42852:SF13">
    <property type="entry name" value="PROTEIN DIPZ"/>
    <property type="match status" value="1"/>
</dbReference>
<organism evidence="3 4">
    <name type="scientific">Candidatus Marimicrobium litorale</name>
    <dbReference type="NCBI Taxonomy" id="2518991"/>
    <lineage>
        <taxon>Bacteria</taxon>
        <taxon>Pseudomonadati</taxon>
        <taxon>Pseudomonadota</taxon>
        <taxon>Gammaproteobacteria</taxon>
        <taxon>Cellvibrionales</taxon>
        <taxon>Halieaceae</taxon>
        <taxon>Marimicrobium</taxon>
    </lineage>
</organism>
<dbReference type="PROSITE" id="PS51352">
    <property type="entry name" value="THIOREDOXIN_2"/>
    <property type="match status" value="1"/>
</dbReference>
<evidence type="ECO:0000259" key="2">
    <source>
        <dbReference type="PROSITE" id="PS51352"/>
    </source>
</evidence>
<evidence type="ECO:0000256" key="1">
    <source>
        <dbReference type="SAM" id="SignalP"/>
    </source>
</evidence>
<proteinExistence type="predicted"/>
<dbReference type="SUPFAM" id="SSF52833">
    <property type="entry name" value="Thioredoxin-like"/>
    <property type="match status" value="1"/>
</dbReference>
<feature type="signal peptide" evidence="1">
    <location>
        <begin position="1"/>
        <end position="22"/>
    </location>
</feature>
<keyword evidence="1" id="KW-0732">Signal</keyword>
<dbReference type="InterPro" id="IPR050553">
    <property type="entry name" value="Thioredoxin_ResA/DsbE_sf"/>
</dbReference>
<dbReference type="InterPro" id="IPR036249">
    <property type="entry name" value="Thioredoxin-like_sf"/>
</dbReference>
<dbReference type="PANTHER" id="PTHR42852">
    <property type="entry name" value="THIOL:DISULFIDE INTERCHANGE PROTEIN DSBE"/>
    <property type="match status" value="1"/>
</dbReference>
<comment type="caution">
    <text evidence="3">The sequence shown here is derived from an EMBL/GenBank/DDBJ whole genome shotgun (WGS) entry which is preliminary data.</text>
</comment>
<sequence>MIAMMKHVLIAVCLFLPLQLQAAAVVGEMAPELSLPAVVGEETISLSSLRGKVVYVDFWAAWCGPCRVSFPQLQQLRDDLGERGFEVLAISVDEQVADARAFLEEVPVTYPVVHDGKGVTPAAYGVLGMPTGYLIDRDGVVRDVHQGYRKSDGEKLRAKIVTLLGEEK</sequence>
<dbReference type="CDD" id="cd02966">
    <property type="entry name" value="TlpA_like_family"/>
    <property type="match status" value="1"/>
</dbReference>
<reference evidence="3" key="1">
    <citation type="submission" date="2019-02" db="EMBL/GenBank/DDBJ databases">
        <authorList>
            <person name="Li S.-H."/>
        </authorList>
    </citation>
    <scope>NUCLEOTIDE SEQUENCE</scope>
    <source>
        <strain evidence="3">IMCC11814</strain>
    </source>
</reference>
<accession>A0ABT3T6C1</accession>
<feature type="chain" id="PRO_5045131934" evidence="1">
    <location>
        <begin position="23"/>
        <end position="168"/>
    </location>
</feature>
<name>A0ABT3T6C1_9GAMM</name>
<dbReference type="Pfam" id="PF00578">
    <property type="entry name" value="AhpC-TSA"/>
    <property type="match status" value="1"/>
</dbReference>
<dbReference type="Gene3D" id="3.40.30.10">
    <property type="entry name" value="Glutaredoxin"/>
    <property type="match status" value="1"/>
</dbReference>
<dbReference type="InterPro" id="IPR000866">
    <property type="entry name" value="AhpC/TSA"/>
</dbReference>
<keyword evidence="4" id="KW-1185">Reference proteome</keyword>
<feature type="domain" description="Thioredoxin" evidence="2">
    <location>
        <begin position="24"/>
        <end position="165"/>
    </location>
</feature>
<dbReference type="InterPro" id="IPR013766">
    <property type="entry name" value="Thioredoxin_domain"/>
</dbReference>
<dbReference type="Proteomes" id="UP001143304">
    <property type="component" value="Unassembled WGS sequence"/>
</dbReference>
<dbReference type="EMBL" id="SHNO01000001">
    <property type="protein sequence ID" value="MCX2977823.1"/>
    <property type="molecule type" value="Genomic_DNA"/>
</dbReference>
<evidence type="ECO:0000313" key="3">
    <source>
        <dbReference type="EMBL" id="MCX2977823.1"/>
    </source>
</evidence>
<protein>
    <submittedName>
        <fullName evidence="3">TlpA family protein disulfide reductase</fullName>
    </submittedName>
</protein>
<gene>
    <name evidence="3" type="ORF">EYC82_10710</name>
</gene>
<evidence type="ECO:0000313" key="4">
    <source>
        <dbReference type="Proteomes" id="UP001143304"/>
    </source>
</evidence>